<feature type="compositionally biased region" description="Low complexity" evidence="2">
    <location>
        <begin position="134"/>
        <end position="152"/>
    </location>
</feature>
<feature type="region of interest" description="Disordered" evidence="2">
    <location>
        <begin position="134"/>
        <end position="172"/>
    </location>
</feature>
<evidence type="ECO:0000313" key="5">
    <source>
        <dbReference type="WBParaSite" id="ACRNAN_scaffold12513.g7858.t1"/>
    </source>
</evidence>
<dbReference type="InterPro" id="IPR031106">
    <property type="entry name" value="C/EBP"/>
</dbReference>
<dbReference type="SMART" id="SM00338">
    <property type="entry name" value="BRLZ"/>
    <property type="match status" value="1"/>
</dbReference>
<accession>A0A914CNE7</accession>
<sequence>MFDSDKRKDSAKSFSDEEATIKEIEKEISAPSSNLLSQEIRTNLTVDSIPAVTTRTPNFSNFNVITTTCPTTMVPNIATLASATEIFTPTFMPGSPLMPLASSFNIFPSSSLPSTLVHNFSKLGFSPISLSPNSINASSPSSNTPSPSDISPTCSNPSSNPIAARRENRRMRNNEACRKYREAKRKRNQEKHQLLSILKKRNHELRGEIQSLEEEFVKLIEKIKNSGEEKKQLENPDKSL</sequence>
<feature type="domain" description="BZIP" evidence="3">
    <location>
        <begin position="163"/>
        <end position="219"/>
    </location>
</feature>
<keyword evidence="4" id="KW-1185">Reference proteome</keyword>
<dbReference type="PROSITE" id="PS50217">
    <property type="entry name" value="BZIP"/>
    <property type="match status" value="1"/>
</dbReference>
<dbReference type="SUPFAM" id="SSF57959">
    <property type="entry name" value="Leucine zipper domain"/>
    <property type="match status" value="1"/>
</dbReference>
<dbReference type="GO" id="GO:0000981">
    <property type="term" value="F:DNA-binding transcription factor activity, RNA polymerase II-specific"/>
    <property type="evidence" value="ECO:0007669"/>
    <property type="project" value="TreeGrafter"/>
</dbReference>
<evidence type="ECO:0000256" key="1">
    <source>
        <dbReference type="SAM" id="Coils"/>
    </source>
</evidence>
<evidence type="ECO:0000256" key="2">
    <source>
        <dbReference type="SAM" id="MobiDB-lite"/>
    </source>
</evidence>
<protein>
    <submittedName>
        <fullName evidence="5">BZIP domain-containing protein</fullName>
    </submittedName>
</protein>
<dbReference type="PANTHER" id="PTHR23334">
    <property type="entry name" value="CCAAT/ENHANCER BINDING PROTEIN"/>
    <property type="match status" value="1"/>
</dbReference>
<feature type="coiled-coil region" evidence="1">
    <location>
        <begin position="173"/>
        <end position="229"/>
    </location>
</feature>
<proteinExistence type="predicted"/>
<reference evidence="5" key="1">
    <citation type="submission" date="2022-11" db="UniProtKB">
        <authorList>
            <consortium name="WormBaseParasite"/>
        </authorList>
    </citation>
    <scope>IDENTIFICATION</scope>
</reference>
<dbReference type="Proteomes" id="UP000887540">
    <property type="component" value="Unplaced"/>
</dbReference>
<evidence type="ECO:0000313" key="4">
    <source>
        <dbReference type="Proteomes" id="UP000887540"/>
    </source>
</evidence>
<dbReference type="Pfam" id="PF07716">
    <property type="entry name" value="bZIP_2"/>
    <property type="match status" value="1"/>
</dbReference>
<dbReference type="InterPro" id="IPR004827">
    <property type="entry name" value="bZIP"/>
</dbReference>
<keyword evidence="1" id="KW-0175">Coiled coil</keyword>
<evidence type="ECO:0000259" key="3">
    <source>
        <dbReference type="PROSITE" id="PS50217"/>
    </source>
</evidence>
<dbReference type="GO" id="GO:0000978">
    <property type="term" value="F:RNA polymerase II cis-regulatory region sequence-specific DNA binding"/>
    <property type="evidence" value="ECO:0007669"/>
    <property type="project" value="TreeGrafter"/>
</dbReference>
<organism evidence="4 5">
    <name type="scientific">Acrobeloides nanus</name>
    <dbReference type="NCBI Taxonomy" id="290746"/>
    <lineage>
        <taxon>Eukaryota</taxon>
        <taxon>Metazoa</taxon>
        <taxon>Ecdysozoa</taxon>
        <taxon>Nematoda</taxon>
        <taxon>Chromadorea</taxon>
        <taxon>Rhabditida</taxon>
        <taxon>Tylenchina</taxon>
        <taxon>Cephalobomorpha</taxon>
        <taxon>Cephaloboidea</taxon>
        <taxon>Cephalobidae</taxon>
        <taxon>Acrobeloides</taxon>
    </lineage>
</organism>
<dbReference type="WBParaSite" id="ACRNAN_scaffold12513.g7858.t1">
    <property type="protein sequence ID" value="ACRNAN_scaffold12513.g7858.t1"/>
    <property type="gene ID" value="ACRNAN_scaffold12513.g7858"/>
</dbReference>
<name>A0A914CNE7_9BILA</name>
<dbReference type="GO" id="GO:0006351">
    <property type="term" value="P:DNA-templated transcription"/>
    <property type="evidence" value="ECO:0007669"/>
    <property type="project" value="InterPro"/>
</dbReference>
<dbReference type="PANTHER" id="PTHR23334:SF20">
    <property type="entry name" value="BASIC LEUCINE ZIPPER 24"/>
    <property type="match status" value="1"/>
</dbReference>
<dbReference type="InterPro" id="IPR046347">
    <property type="entry name" value="bZIP_sf"/>
</dbReference>
<dbReference type="AlphaFoldDB" id="A0A914CNE7"/>
<dbReference type="Gene3D" id="1.20.5.170">
    <property type="match status" value="1"/>
</dbReference>